<name>A0A258D5P1_CAUVI</name>
<proteinExistence type="predicted"/>
<sequence>MDLRPDQAVRGDQRGLPELGRSNAPSVSLRIRSDPPPPQAGQEGCNVLLTRIAGEVARRR</sequence>
<dbReference type="Proteomes" id="UP000215616">
    <property type="component" value="Unassembled WGS sequence"/>
</dbReference>
<gene>
    <name evidence="2" type="ORF">B7Z12_11705</name>
</gene>
<evidence type="ECO:0000313" key="3">
    <source>
        <dbReference type="Proteomes" id="UP000215616"/>
    </source>
</evidence>
<dbReference type="AlphaFoldDB" id="A0A258D5P1"/>
<evidence type="ECO:0000313" key="2">
    <source>
        <dbReference type="EMBL" id="OYX02643.1"/>
    </source>
</evidence>
<dbReference type="EMBL" id="NCDQ01000179">
    <property type="protein sequence ID" value="OYX02643.1"/>
    <property type="molecule type" value="Genomic_DNA"/>
</dbReference>
<evidence type="ECO:0000256" key="1">
    <source>
        <dbReference type="SAM" id="MobiDB-lite"/>
    </source>
</evidence>
<protein>
    <submittedName>
        <fullName evidence="2">Uncharacterized protein</fullName>
    </submittedName>
</protein>
<accession>A0A258D5P1</accession>
<feature type="compositionally biased region" description="Basic and acidic residues" evidence="1">
    <location>
        <begin position="1"/>
        <end position="15"/>
    </location>
</feature>
<comment type="caution">
    <text evidence="2">The sequence shown here is derived from an EMBL/GenBank/DDBJ whole genome shotgun (WGS) entry which is preliminary data.</text>
</comment>
<organism evidence="2 3">
    <name type="scientific">Caulobacter vibrioides</name>
    <name type="common">Caulobacter crescentus</name>
    <dbReference type="NCBI Taxonomy" id="155892"/>
    <lineage>
        <taxon>Bacteria</taxon>
        <taxon>Pseudomonadati</taxon>
        <taxon>Pseudomonadota</taxon>
        <taxon>Alphaproteobacteria</taxon>
        <taxon>Caulobacterales</taxon>
        <taxon>Caulobacteraceae</taxon>
        <taxon>Caulobacter</taxon>
    </lineage>
</organism>
<reference evidence="2 3" key="1">
    <citation type="submission" date="2017-03" db="EMBL/GenBank/DDBJ databases">
        <title>Lifting the veil on microbial sulfur biogeochemistry in mining wastewaters.</title>
        <authorList>
            <person name="Kantor R.S."/>
            <person name="Colenbrander Nelson T."/>
            <person name="Marshall S."/>
            <person name="Bennett D."/>
            <person name="Apte S."/>
            <person name="Camacho D."/>
            <person name="Thomas B.C."/>
            <person name="Warren L.A."/>
            <person name="Banfield J.F."/>
        </authorList>
    </citation>
    <scope>NUCLEOTIDE SEQUENCE [LARGE SCALE GENOMIC DNA]</scope>
    <source>
        <strain evidence="2">32-67-7</strain>
    </source>
</reference>
<feature type="region of interest" description="Disordered" evidence="1">
    <location>
        <begin position="1"/>
        <end position="43"/>
    </location>
</feature>